<organism evidence="3 4">
    <name type="scientific">Plectus sambesii</name>
    <dbReference type="NCBI Taxonomy" id="2011161"/>
    <lineage>
        <taxon>Eukaryota</taxon>
        <taxon>Metazoa</taxon>
        <taxon>Ecdysozoa</taxon>
        <taxon>Nematoda</taxon>
        <taxon>Chromadorea</taxon>
        <taxon>Plectida</taxon>
        <taxon>Plectina</taxon>
        <taxon>Plectoidea</taxon>
        <taxon>Plectidae</taxon>
        <taxon>Plectus</taxon>
    </lineage>
</organism>
<dbReference type="Gene3D" id="2.30.29.30">
    <property type="entry name" value="Pleckstrin-homology domain (PH domain)/Phosphotyrosine-binding domain (PTB)"/>
    <property type="match status" value="1"/>
</dbReference>
<evidence type="ECO:0000313" key="3">
    <source>
        <dbReference type="Proteomes" id="UP000887566"/>
    </source>
</evidence>
<dbReference type="InterPro" id="IPR011993">
    <property type="entry name" value="PH-like_dom_sf"/>
</dbReference>
<evidence type="ECO:0000259" key="2">
    <source>
        <dbReference type="Pfam" id="PF00169"/>
    </source>
</evidence>
<keyword evidence="3" id="KW-1185">Reference proteome</keyword>
<sequence length="185" mass="21412">MPKTTDAKKRAGTTESTEDENSDGQELQTVKGTLSKWTNYIHGWQQRYFELQDGVLVYYKSEYDTSFGCRGPLADSTGVDFKGEALTFKSTTSAILVTLEHCIDIMQQREDTWRKRLEKEMERRKRIDDQYKQCSAEVRKLCSQQKPVNFNGPDYEEGPHSALNEEEWHDAVDAALEKIDQEDDR</sequence>
<accession>A0A914X4L5</accession>
<feature type="region of interest" description="Disordered" evidence="1">
    <location>
        <begin position="1"/>
        <end position="26"/>
    </location>
</feature>
<dbReference type="WBParaSite" id="PSAMB.scaffold6323size9731.g28325.t1">
    <property type="protein sequence ID" value="PSAMB.scaffold6323size9731.g28325.t1"/>
    <property type="gene ID" value="PSAMB.scaffold6323size9731.g28325"/>
</dbReference>
<evidence type="ECO:0000256" key="1">
    <source>
        <dbReference type="SAM" id="MobiDB-lite"/>
    </source>
</evidence>
<reference evidence="4" key="1">
    <citation type="submission" date="2022-11" db="UniProtKB">
        <authorList>
            <consortium name="WormBaseParasite"/>
        </authorList>
    </citation>
    <scope>IDENTIFICATION</scope>
</reference>
<feature type="domain" description="PH" evidence="2">
    <location>
        <begin position="31"/>
        <end position="66"/>
    </location>
</feature>
<dbReference type="Proteomes" id="UP000887566">
    <property type="component" value="Unplaced"/>
</dbReference>
<name>A0A914X4L5_9BILA</name>
<dbReference type="Pfam" id="PF00169">
    <property type="entry name" value="PH"/>
    <property type="match status" value="1"/>
</dbReference>
<protein>
    <submittedName>
        <fullName evidence="4">PH domain-containing protein</fullName>
    </submittedName>
</protein>
<proteinExistence type="predicted"/>
<dbReference type="AlphaFoldDB" id="A0A914X4L5"/>
<dbReference type="SUPFAM" id="SSF50729">
    <property type="entry name" value="PH domain-like"/>
    <property type="match status" value="1"/>
</dbReference>
<dbReference type="InterPro" id="IPR001849">
    <property type="entry name" value="PH_domain"/>
</dbReference>
<evidence type="ECO:0000313" key="4">
    <source>
        <dbReference type="WBParaSite" id="PSAMB.scaffold6323size9731.g28325.t1"/>
    </source>
</evidence>